<sequence length="158" mass="16049">MSEFAAFAAEGSTPESASTDKLEVAFRPAGVGALVWVQVPILGEVKLTPAGNIATFDAYADDADGAFQYAAKTGVAWTISFTTAATEKNATVNTLIETALKSGSGANIGARITRASGAKYSGEVVLSEPDPMSGARAIANTAFKGTGTGKLHYDAPAA</sequence>
<dbReference type="EMBL" id="JACHFL010000001">
    <property type="protein sequence ID" value="MBB5361331.1"/>
    <property type="molecule type" value="Genomic_DNA"/>
</dbReference>
<keyword evidence="2" id="KW-1185">Reference proteome</keyword>
<proteinExistence type="predicted"/>
<organism evidence="1 2">
    <name type="scientific">Deinococcus humi</name>
    <dbReference type="NCBI Taxonomy" id="662880"/>
    <lineage>
        <taxon>Bacteria</taxon>
        <taxon>Thermotogati</taxon>
        <taxon>Deinococcota</taxon>
        <taxon>Deinococci</taxon>
        <taxon>Deinococcales</taxon>
        <taxon>Deinococcaceae</taxon>
        <taxon>Deinococcus</taxon>
    </lineage>
</organism>
<dbReference type="NCBIfam" id="NF047353">
    <property type="entry name" value="tube_lmo2291"/>
    <property type="match status" value="1"/>
</dbReference>
<evidence type="ECO:0000313" key="1">
    <source>
        <dbReference type="EMBL" id="MBB5361331.1"/>
    </source>
</evidence>
<comment type="caution">
    <text evidence="1">The sequence shown here is derived from an EMBL/GenBank/DDBJ whole genome shotgun (WGS) entry which is preliminary data.</text>
</comment>
<accession>A0A7W8JT50</accession>
<dbReference type="AlphaFoldDB" id="A0A7W8JT50"/>
<gene>
    <name evidence="1" type="ORF">HNQ08_000402</name>
</gene>
<evidence type="ECO:0000313" key="2">
    <source>
        <dbReference type="Proteomes" id="UP000552709"/>
    </source>
</evidence>
<name>A0A7W8JT50_9DEIO</name>
<dbReference type="RefSeq" id="WP_184127416.1">
    <property type="nucleotide sequence ID" value="NZ_JACHFL010000001.1"/>
</dbReference>
<dbReference type="Proteomes" id="UP000552709">
    <property type="component" value="Unassembled WGS sequence"/>
</dbReference>
<protein>
    <submittedName>
        <fullName evidence="1">Uncharacterized protein</fullName>
    </submittedName>
</protein>
<reference evidence="1 2" key="1">
    <citation type="submission" date="2020-08" db="EMBL/GenBank/DDBJ databases">
        <title>Genomic Encyclopedia of Type Strains, Phase IV (KMG-IV): sequencing the most valuable type-strain genomes for metagenomic binning, comparative biology and taxonomic classification.</title>
        <authorList>
            <person name="Goeker M."/>
        </authorList>
    </citation>
    <scope>NUCLEOTIDE SEQUENCE [LARGE SCALE GENOMIC DNA]</scope>
    <source>
        <strain evidence="1 2">DSM 27939</strain>
    </source>
</reference>